<evidence type="ECO:0000313" key="3">
    <source>
        <dbReference type="Proteomes" id="UP001595696"/>
    </source>
</evidence>
<evidence type="ECO:0000313" key="2">
    <source>
        <dbReference type="EMBL" id="MFC3964078.1"/>
    </source>
</evidence>
<comment type="caution">
    <text evidence="2">The sequence shown here is derived from an EMBL/GenBank/DDBJ whole genome shotgun (WGS) entry which is preliminary data.</text>
</comment>
<organism evidence="2 3">
    <name type="scientific">Nocardia jiangsuensis</name>
    <dbReference type="NCBI Taxonomy" id="1691563"/>
    <lineage>
        <taxon>Bacteria</taxon>
        <taxon>Bacillati</taxon>
        <taxon>Actinomycetota</taxon>
        <taxon>Actinomycetes</taxon>
        <taxon>Mycobacteriales</taxon>
        <taxon>Nocardiaceae</taxon>
        <taxon>Nocardia</taxon>
    </lineage>
</organism>
<protein>
    <recommendedName>
        <fullName evidence="4">Secreted protein</fullName>
    </recommendedName>
</protein>
<dbReference type="RefSeq" id="WP_067648029.1">
    <property type="nucleotide sequence ID" value="NZ_JBHSAX010000014.1"/>
</dbReference>
<feature type="signal peptide" evidence="1">
    <location>
        <begin position="1"/>
        <end position="28"/>
    </location>
</feature>
<gene>
    <name evidence="2" type="ORF">ACFO0B_18995</name>
</gene>
<dbReference type="EMBL" id="JBHSAX010000014">
    <property type="protein sequence ID" value="MFC3964078.1"/>
    <property type="molecule type" value="Genomic_DNA"/>
</dbReference>
<sequence length="82" mass="8949">MRIKSFAMAGLLAAAAVAGVSTAATASAAPEYRTVETIWVGTYSTYAACSADGEYGPAHPDWKYYECVLNYDGEWDLYYSTW</sequence>
<reference evidence="3" key="1">
    <citation type="journal article" date="2019" name="Int. J. Syst. Evol. Microbiol.">
        <title>The Global Catalogue of Microorganisms (GCM) 10K type strain sequencing project: providing services to taxonomists for standard genome sequencing and annotation.</title>
        <authorList>
            <consortium name="The Broad Institute Genomics Platform"/>
            <consortium name="The Broad Institute Genome Sequencing Center for Infectious Disease"/>
            <person name="Wu L."/>
            <person name="Ma J."/>
        </authorList>
    </citation>
    <scope>NUCLEOTIDE SEQUENCE [LARGE SCALE GENOMIC DNA]</scope>
    <source>
        <strain evidence="3">CGMCC 4.7330</strain>
    </source>
</reference>
<evidence type="ECO:0008006" key="4">
    <source>
        <dbReference type="Google" id="ProtNLM"/>
    </source>
</evidence>
<proteinExistence type="predicted"/>
<dbReference type="Proteomes" id="UP001595696">
    <property type="component" value="Unassembled WGS sequence"/>
</dbReference>
<keyword evidence="3" id="KW-1185">Reference proteome</keyword>
<accession>A0ABV8DVA6</accession>
<name>A0ABV8DVA6_9NOCA</name>
<keyword evidence="1" id="KW-0732">Signal</keyword>
<evidence type="ECO:0000256" key="1">
    <source>
        <dbReference type="SAM" id="SignalP"/>
    </source>
</evidence>
<feature type="chain" id="PRO_5045180424" description="Secreted protein" evidence="1">
    <location>
        <begin position="29"/>
        <end position="82"/>
    </location>
</feature>